<evidence type="ECO:0000313" key="3">
    <source>
        <dbReference type="Proteomes" id="UP000294901"/>
    </source>
</evidence>
<organism evidence="2 3">
    <name type="scientific">Paractinoplanes brasiliensis</name>
    <dbReference type="NCBI Taxonomy" id="52695"/>
    <lineage>
        <taxon>Bacteria</taxon>
        <taxon>Bacillati</taxon>
        <taxon>Actinomycetota</taxon>
        <taxon>Actinomycetes</taxon>
        <taxon>Micromonosporales</taxon>
        <taxon>Micromonosporaceae</taxon>
        <taxon>Paractinoplanes</taxon>
    </lineage>
</organism>
<feature type="region of interest" description="Disordered" evidence="1">
    <location>
        <begin position="60"/>
        <end position="83"/>
    </location>
</feature>
<dbReference type="AlphaFoldDB" id="A0A4R6JYB2"/>
<keyword evidence="3" id="KW-1185">Reference proteome</keyword>
<evidence type="ECO:0000256" key="1">
    <source>
        <dbReference type="SAM" id="MobiDB-lite"/>
    </source>
</evidence>
<accession>A0A4R6JYB2</accession>
<gene>
    <name evidence="2" type="ORF">C8E87_3444</name>
</gene>
<dbReference type="Proteomes" id="UP000294901">
    <property type="component" value="Unassembled WGS sequence"/>
</dbReference>
<dbReference type="RefSeq" id="WP_133874027.1">
    <property type="nucleotide sequence ID" value="NZ_BOMD01000054.1"/>
</dbReference>
<name>A0A4R6JYB2_9ACTN</name>
<proteinExistence type="predicted"/>
<protein>
    <submittedName>
        <fullName evidence="2">Uncharacterized protein</fullName>
    </submittedName>
</protein>
<sequence>MTVPNIGPEHFDQGDAFGVELRMGNPAPLCRDEPNMDDAGAATARTAGVSHRFGDVRHALSRPNASSVHVWSASDEGNPDARN</sequence>
<comment type="caution">
    <text evidence="2">The sequence shown here is derived from an EMBL/GenBank/DDBJ whole genome shotgun (WGS) entry which is preliminary data.</text>
</comment>
<dbReference type="EMBL" id="SNWR01000001">
    <property type="protein sequence ID" value="TDO39745.1"/>
    <property type="molecule type" value="Genomic_DNA"/>
</dbReference>
<dbReference type="OrthoDB" id="3296975at2"/>
<reference evidence="2 3" key="1">
    <citation type="submission" date="2019-03" db="EMBL/GenBank/DDBJ databases">
        <title>Sequencing the genomes of 1000 actinobacteria strains.</title>
        <authorList>
            <person name="Klenk H.-P."/>
        </authorList>
    </citation>
    <scope>NUCLEOTIDE SEQUENCE [LARGE SCALE GENOMIC DNA]</scope>
    <source>
        <strain evidence="2 3">DSM 43805</strain>
    </source>
</reference>
<evidence type="ECO:0000313" key="2">
    <source>
        <dbReference type="EMBL" id="TDO39745.1"/>
    </source>
</evidence>